<sequence length="109" mass="12184">MMIALLSIYGDEDDEMDDEEQTAHPHLVESNDQVDTDGDNNHAVNKIPSAEEDDAFMDISEGSKDVDLLNKFLPPPPKAKCSDKLQEKIIEFLAFKNKGRSYNAKQGCL</sequence>
<evidence type="ECO:0000256" key="1">
    <source>
        <dbReference type="SAM" id="MobiDB-lite"/>
    </source>
</evidence>
<name>A0AAV1DXZ8_OLDCO</name>
<feature type="region of interest" description="Disordered" evidence="1">
    <location>
        <begin position="9"/>
        <end position="59"/>
    </location>
</feature>
<dbReference type="Proteomes" id="UP001161247">
    <property type="component" value="Chromosome 7"/>
</dbReference>
<dbReference type="GO" id="GO:0005634">
    <property type="term" value="C:nucleus"/>
    <property type="evidence" value="ECO:0007669"/>
    <property type="project" value="TreeGrafter"/>
</dbReference>
<protein>
    <submittedName>
        <fullName evidence="2">OLC1v1013245C1</fullName>
    </submittedName>
</protein>
<dbReference type="AlphaFoldDB" id="A0AAV1DXZ8"/>
<dbReference type="GO" id="GO:0006355">
    <property type="term" value="P:regulation of DNA-templated transcription"/>
    <property type="evidence" value="ECO:0007669"/>
    <property type="project" value="InterPro"/>
</dbReference>
<dbReference type="PANTHER" id="PTHR13464">
    <property type="entry name" value="TRANSCRIPTIONAL REGULATOR PROTEIN HCNGP"/>
    <property type="match status" value="1"/>
</dbReference>
<proteinExistence type="predicted"/>
<organism evidence="2 3">
    <name type="scientific">Oldenlandia corymbosa var. corymbosa</name>
    <dbReference type="NCBI Taxonomy" id="529605"/>
    <lineage>
        <taxon>Eukaryota</taxon>
        <taxon>Viridiplantae</taxon>
        <taxon>Streptophyta</taxon>
        <taxon>Embryophyta</taxon>
        <taxon>Tracheophyta</taxon>
        <taxon>Spermatophyta</taxon>
        <taxon>Magnoliopsida</taxon>
        <taxon>eudicotyledons</taxon>
        <taxon>Gunneridae</taxon>
        <taxon>Pentapetalae</taxon>
        <taxon>asterids</taxon>
        <taxon>lamiids</taxon>
        <taxon>Gentianales</taxon>
        <taxon>Rubiaceae</taxon>
        <taxon>Rubioideae</taxon>
        <taxon>Spermacoceae</taxon>
        <taxon>Hedyotis-Oldenlandia complex</taxon>
        <taxon>Oldenlandia</taxon>
    </lineage>
</organism>
<evidence type="ECO:0000313" key="3">
    <source>
        <dbReference type="Proteomes" id="UP001161247"/>
    </source>
</evidence>
<feature type="compositionally biased region" description="Acidic residues" evidence="1">
    <location>
        <begin position="10"/>
        <end position="20"/>
    </location>
</feature>
<accession>A0AAV1DXZ8</accession>
<gene>
    <name evidence="2" type="ORF">OLC1_LOCUS19879</name>
</gene>
<evidence type="ECO:0000313" key="2">
    <source>
        <dbReference type="EMBL" id="CAI9112755.1"/>
    </source>
</evidence>
<reference evidence="2" key="1">
    <citation type="submission" date="2023-03" db="EMBL/GenBank/DDBJ databases">
        <authorList>
            <person name="Julca I."/>
        </authorList>
    </citation>
    <scope>NUCLEOTIDE SEQUENCE</scope>
</reference>
<dbReference type="EMBL" id="OX459124">
    <property type="protein sequence ID" value="CAI9112755.1"/>
    <property type="molecule type" value="Genomic_DNA"/>
</dbReference>
<dbReference type="PANTHER" id="PTHR13464:SF0">
    <property type="entry name" value="SAP30-BINDING PROTEIN"/>
    <property type="match status" value="1"/>
</dbReference>
<dbReference type="InterPro" id="IPR012479">
    <property type="entry name" value="SAP30BP"/>
</dbReference>
<keyword evidence="3" id="KW-1185">Reference proteome</keyword>